<dbReference type="PATRIC" id="fig|1445510.3.peg.2920"/>
<feature type="domain" description="N-(5'phosphoribosyl) anthranilate isomerase (PRAI)" evidence="11">
    <location>
        <begin position="3"/>
        <end position="200"/>
    </location>
</feature>
<dbReference type="InterPro" id="IPR044643">
    <property type="entry name" value="TrpF_fam"/>
</dbReference>
<evidence type="ECO:0000313" key="13">
    <source>
        <dbReference type="Proteomes" id="UP000032266"/>
    </source>
</evidence>
<dbReference type="EMBL" id="CP007142">
    <property type="protein sequence ID" value="AJQ94988.1"/>
    <property type="molecule type" value="Genomic_DNA"/>
</dbReference>
<evidence type="ECO:0000256" key="5">
    <source>
        <dbReference type="ARBA" id="ARBA00022272"/>
    </source>
</evidence>
<proteinExistence type="inferred from homology"/>
<dbReference type="STRING" id="1445510.YC6258_02950"/>
<dbReference type="GO" id="GO:0000162">
    <property type="term" value="P:L-tryptophan biosynthetic process"/>
    <property type="evidence" value="ECO:0007669"/>
    <property type="project" value="UniProtKB-UniRule"/>
</dbReference>
<dbReference type="KEGG" id="gsn:YC6258_02950"/>
<evidence type="ECO:0000256" key="4">
    <source>
        <dbReference type="ARBA" id="ARBA00012572"/>
    </source>
</evidence>
<reference evidence="12 13" key="1">
    <citation type="submission" date="2014-01" db="EMBL/GenBank/DDBJ databases">
        <title>Full genme sequencing of cellulolytic bacterium Gynuella sunshinyii YC6258T gen. nov., sp. nov.</title>
        <authorList>
            <person name="Khan H."/>
            <person name="Chung E.J."/>
            <person name="Chung Y.R."/>
        </authorList>
    </citation>
    <scope>NUCLEOTIDE SEQUENCE [LARGE SCALE GENOMIC DNA]</scope>
    <source>
        <strain evidence="12 13">YC6258</strain>
    </source>
</reference>
<protein>
    <recommendedName>
        <fullName evidence="5 10">N-(5'-phosphoribosyl)anthranilate isomerase</fullName>
        <shortName evidence="10">PRAI</shortName>
        <ecNumber evidence="4 10">5.3.1.24</ecNumber>
    </recommendedName>
</protein>
<comment type="similarity">
    <text evidence="3 10">Belongs to the TrpF family.</text>
</comment>
<dbReference type="InterPro" id="IPR011060">
    <property type="entry name" value="RibuloseP-bd_barrel"/>
</dbReference>
<dbReference type="Proteomes" id="UP000032266">
    <property type="component" value="Chromosome"/>
</dbReference>
<dbReference type="Gene3D" id="3.20.20.70">
    <property type="entry name" value="Aldolase class I"/>
    <property type="match status" value="1"/>
</dbReference>
<gene>
    <name evidence="10" type="primary">trpF</name>
    <name evidence="12" type="ORF">YC6258_02950</name>
</gene>
<comment type="catalytic activity">
    <reaction evidence="1 10">
        <text>N-(5-phospho-beta-D-ribosyl)anthranilate = 1-(2-carboxyphenylamino)-1-deoxy-D-ribulose 5-phosphate</text>
        <dbReference type="Rhea" id="RHEA:21540"/>
        <dbReference type="ChEBI" id="CHEBI:18277"/>
        <dbReference type="ChEBI" id="CHEBI:58613"/>
        <dbReference type="EC" id="5.3.1.24"/>
    </reaction>
</comment>
<accession>A0A0C5VNL3</accession>
<evidence type="ECO:0000256" key="10">
    <source>
        <dbReference type="HAMAP-Rule" id="MF_00135"/>
    </source>
</evidence>
<evidence type="ECO:0000256" key="1">
    <source>
        <dbReference type="ARBA" id="ARBA00001164"/>
    </source>
</evidence>
<dbReference type="FunFam" id="3.20.20.70:FF:000075">
    <property type="entry name" value="Tryptophan biosynthesis protein TRP1"/>
    <property type="match status" value="1"/>
</dbReference>
<sequence length="204" mass="22465">MKVKICGLTNLEDALLACNAGADALGFVFYPPSARYVEPAQAAEIIKRLPPFITKVALFVDPEPEWVNLVLSQVAIDCIQFHGNESDEFCQQFCKPFIKALRVESKEFLDHQMACFPNASALLLDAFVEGIPGGTGQCFDWQLIDPELKKRHRLIVAGGLTPDNIRQAVDITSPYAVDVSGGVEQSKGKKDQQLLERFIAQAKA</sequence>
<evidence type="ECO:0000256" key="6">
    <source>
        <dbReference type="ARBA" id="ARBA00022605"/>
    </source>
</evidence>
<evidence type="ECO:0000313" key="12">
    <source>
        <dbReference type="EMBL" id="AJQ94988.1"/>
    </source>
</evidence>
<dbReference type="HAMAP" id="MF_00135">
    <property type="entry name" value="PRAI"/>
    <property type="match status" value="1"/>
</dbReference>
<evidence type="ECO:0000256" key="2">
    <source>
        <dbReference type="ARBA" id="ARBA00004664"/>
    </source>
</evidence>
<dbReference type="HOGENOM" id="CLU_076364_2_0_6"/>
<keyword evidence="8 10" id="KW-0057">Aromatic amino acid biosynthesis</keyword>
<dbReference type="InterPro" id="IPR001240">
    <property type="entry name" value="PRAI_dom"/>
</dbReference>
<name>A0A0C5VNL3_9GAMM</name>
<organism evidence="12 13">
    <name type="scientific">Gynuella sunshinyii YC6258</name>
    <dbReference type="NCBI Taxonomy" id="1445510"/>
    <lineage>
        <taxon>Bacteria</taxon>
        <taxon>Pseudomonadati</taxon>
        <taxon>Pseudomonadota</taxon>
        <taxon>Gammaproteobacteria</taxon>
        <taxon>Oceanospirillales</taxon>
        <taxon>Saccharospirillaceae</taxon>
        <taxon>Gynuella</taxon>
    </lineage>
</organism>
<dbReference type="AlphaFoldDB" id="A0A0C5VNL3"/>
<dbReference type="PANTHER" id="PTHR42894:SF1">
    <property type="entry name" value="N-(5'-PHOSPHORIBOSYL)ANTHRANILATE ISOMERASE"/>
    <property type="match status" value="1"/>
</dbReference>
<dbReference type="EC" id="5.3.1.24" evidence="4 10"/>
<evidence type="ECO:0000259" key="11">
    <source>
        <dbReference type="Pfam" id="PF00697"/>
    </source>
</evidence>
<dbReference type="RefSeq" id="WP_044617397.1">
    <property type="nucleotide sequence ID" value="NZ_CP007142.1"/>
</dbReference>
<dbReference type="OrthoDB" id="9796196at2"/>
<dbReference type="GO" id="GO:0004640">
    <property type="term" value="F:phosphoribosylanthranilate isomerase activity"/>
    <property type="evidence" value="ECO:0007669"/>
    <property type="project" value="UniProtKB-UniRule"/>
</dbReference>
<dbReference type="InterPro" id="IPR013785">
    <property type="entry name" value="Aldolase_TIM"/>
</dbReference>
<evidence type="ECO:0000256" key="7">
    <source>
        <dbReference type="ARBA" id="ARBA00022822"/>
    </source>
</evidence>
<evidence type="ECO:0000256" key="9">
    <source>
        <dbReference type="ARBA" id="ARBA00023235"/>
    </source>
</evidence>
<dbReference type="SUPFAM" id="SSF51366">
    <property type="entry name" value="Ribulose-phoshate binding barrel"/>
    <property type="match status" value="1"/>
</dbReference>
<evidence type="ECO:0000256" key="8">
    <source>
        <dbReference type="ARBA" id="ARBA00023141"/>
    </source>
</evidence>
<dbReference type="PANTHER" id="PTHR42894">
    <property type="entry name" value="N-(5'-PHOSPHORIBOSYL)ANTHRANILATE ISOMERASE"/>
    <property type="match status" value="1"/>
</dbReference>
<dbReference type="NCBIfam" id="NF002298">
    <property type="entry name" value="PRK01222.1-4"/>
    <property type="match status" value="1"/>
</dbReference>
<keyword evidence="13" id="KW-1185">Reference proteome</keyword>
<dbReference type="CDD" id="cd00405">
    <property type="entry name" value="PRAI"/>
    <property type="match status" value="1"/>
</dbReference>
<evidence type="ECO:0000256" key="3">
    <source>
        <dbReference type="ARBA" id="ARBA00007571"/>
    </source>
</evidence>
<keyword evidence="9 10" id="KW-0413">Isomerase</keyword>
<dbReference type="UniPathway" id="UPA00035">
    <property type="reaction ID" value="UER00042"/>
</dbReference>
<comment type="pathway">
    <text evidence="2 10">Amino-acid biosynthesis; L-tryptophan biosynthesis; L-tryptophan from chorismate: step 3/5.</text>
</comment>
<keyword evidence="6 10" id="KW-0028">Amino-acid biosynthesis</keyword>
<keyword evidence="7 10" id="KW-0822">Tryptophan biosynthesis</keyword>
<dbReference type="Pfam" id="PF00697">
    <property type="entry name" value="PRAI"/>
    <property type="match status" value="1"/>
</dbReference>